<dbReference type="GO" id="GO:0006974">
    <property type="term" value="P:DNA damage response"/>
    <property type="evidence" value="ECO:0007669"/>
    <property type="project" value="TreeGrafter"/>
</dbReference>
<dbReference type="Pfam" id="PF04402">
    <property type="entry name" value="SIMPL"/>
    <property type="match status" value="1"/>
</dbReference>
<comment type="caution">
    <text evidence="2">The sequence shown here is derived from an EMBL/GenBank/DDBJ whole genome shotgun (WGS) entry which is preliminary data.</text>
</comment>
<feature type="signal peptide" evidence="1">
    <location>
        <begin position="1"/>
        <end position="23"/>
    </location>
</feature>
<dbReference type="InterPro" id="IPR052022">
    <property type="entry name" value="26kDa_periplasmic_antigen"/>
</dbReference>
<dbReference type="PANTHER" id="PTHR34387">
    <property type="entry name" value="SLR1258 PROTEIN"/>
    <property type="match status" value="1"/>
</dbReference>
<organism evidence="2">
    <name type="scientific">Morganella morganii</name>
    <name type="common">Proteus morganii</name>
    <dbReference type="NCBI Taxonomy" id="582"/>
    <lineage>
        <taxon>Bacteria</taxon>
        <taxon>Pseudomonadati</taxon>
        <taxon>Pseudomonadota</taxon>
        <taxon>Gammaproteobacteria</taxon>
        <taxon>Enterobacterales</taxon>
        <taxon>Morganellaceae</taxon>
        <taxon>Morganella</taxon>
    </lineage>
</organism>
<gene>
    <name evidence="2" type="ORF">PN925_000969</name>
</gene>
<reference evidence="2" key="1">
    <citation type="submission" date="2024-02" db="EMBL/GenBank/DDBJ databases">
        <authorList>
            <consortium name="Clinical and Environmental Microbiology Branch: Whole genome sequencing antimicrobial resistance pathogens in the healthcare setting"/>
        </authorList>
    </citation>
    <scope>NUCLEOTIDE SEQUENCE</scope>
    <source>
        <strain evidence="2">2023KU-00017</strain>
    </source>
</reference>
<dbReference type="InterPro" id="IPR007497">
    <property type="entry name" value="SIMPL/DUF541"/>
</dbReference>
<evidence type="ECO:0000256" key="1">
    <source>
        <dbReference type="SAM" id="SignalP"/>
    </source>
</evidence>
<dbReference type="AlphaFoldDB" id="A0AAI9MQJ2"/>
<protein>
    <submittedName>
        <fullName evidence="2">Oxidative stress defense protein</fullName>
    </submittedName>
</protein>
<dbReference type="Gene3D" id="3.30.70.2970">
    <property type="entry name" value="Protein of unknown function (DUF541), domain 2"/>
    <property type="match status" value="1"/>
</dbReference>
<dbReference type="NCBIfam" id="NF008299">
    <property type="entry name" value="PRK11087.1"/>
    <property type="match status" value="1"/>
</dbReference>
<feature type="chain" id="PRO_5042470808" evidence="1">
    <location>
        <begin position="24"/>
        <end position="241"/>
    </location>
</feature>
<dbReference type="Gene3D" id="3.30.110.170">
    <property type="entry name" value="Protein of unknown function (DUF541), domain 1"/>
    <property type="match status" value="1"/>
</dbReference>
<dbReference type="RefSeq" id="WP_262860721.1">
    <property type="nucleotide sequence ID" value="NZ_CAXOOS010000002.1"/>
</dbReference>
<proteinExistence type="predicted"/>
<accession>A0AAI9MQJ2</accession>
<name>A0AAI9MQJ2_MORMO</name>
<evidence type="ECO:0000313" key="2">
    <source>
        <dbReference type="EMBL" id="EMO9455633.1"/>
    </source>
</evidence>
<sequence>MKLKSLALAAMVALGSYTAAVQAAETPAGPHISTSGSAVIQAEPDMATLTINVTVKEKEASAAKAQADKRVAQYFDFLKAQGIEKKDINAANISTSPDYVYDKEKEESVIRGYNASRSVTVKVHDLNKLNTLLDGALKSGLNDISAVEFGVNNPEKYREEARQKAISDAISQAKSVAKGFGTELGAVYSIGYNAPQPVPVMARGKMMLAANAPAAVSADETYEQQTIDFRDQVDVVFELKR</sequence>
<dbReference type="EMBL" id="ABKJEP030000006">
    <property type="protein sequence ID" value="EMO9455633.1"/>
    <property type="molecule type" value="Genomic_DNA"/>
</dbReference>
<keyword evidence="1" id="KW-0732">Signal</keyword>
<dbReference type="PANTHER" id="PTHR34387:SF1">
    <property type="entry name" value="PERIPLASMIC IMMUNOGENIC PROTEIN"/>
    <property type="match status" value="1"/>
</dbReference>